<feature type="compositionally biased region" description="Basic and acidic residues" evidence="1">
    <location>
        <begin position="232"/>
        <end position="250"/>
    </location>
</feature>
<proteinExistence type="predicted"/>
<feature type="region of interest" description="Disordered" evidence="1">
    <location>
        <begin position="190"/>
        <end position="250"/>
    </location>
</feature>
<protein>
    <submittedName>
        <fullName evidence="2">Uncharacterized protein</fullName>
    </submittedName>
</protein>
<evidence type="ECO:0000313" key="3">
    <source>
        <dbReference type="Proteomes" id="UP000023152"/>
    </source>
</evidence>
<name>X6NB82_RETFI</name>
<evidence type="ECO:0000313" key="2">
    <source>
        <dbReference type="EMBL" id="ETO23019.1"/>
    </source>
</evidence>
<comment type="caution">
    <text evidence="2">The sequence shown here is derived from an EMBL/GenBank/DDBJ whole genome shotgun (WGS) entry which is preliminary data.</text>
</comment>
<accession>X6NB82</accession>
<dbReference type="AlphaFoldDB" id="X6NB82"/>
<dbReference type="Proteomes" id="UP000023152">
    <property type="component" value="Unassembled WGS sequence"/>
</dbReference>
<evidence type="ECO:0000256" key="1">
    <source>
        <dbReference type="SAM" id="MobiDB-lite"/>
    </source>
</evidence>
<gene>
    <name evidence="2" type="ORF">RFI_14168</name>
</gene>
<reference evidence="2 3" key="1">
    <citation type="journal article" date="2013" name="Curr. Biol.">
        <title>The Genome of the Foraminiferan Reticulomyxa filosa.</title>
        <authorList>
            <person name="Glockner G."/>
            <person name="Hulsmann N."/>
            <person name="Schleicher M."/>
            <person name="Noegel A.A."/>
            <person name="Eichinger L."/>
            <person name="Gallinger C."/>
            <person name="Pawlowski J."/>
            <person name="Sierra R."/>
            <person name="Euteneuer U."/>
            <person name="Pillet L."/>
            <person name="Moustafa A."/>
            <person name="Platzer M."/>
            <person name="Groth M."/>
            <person name="Szafranski K."/>
            <person name="Schliwa M."/>
        </authorList>
    </citation>
    <scope>NUCLEOTIDE SEQUENCE [LARGE SCALE GENOMIC DNA]</scope>
</reference>
<dbReference type="EMBL" id="ASPP01010288">
    <property type="protein sequence ID" value="ETO23019.1"/>
    <property type="molecule type" value="Genomic_DNA"/>
</dbReference>
<organism evidence="2 3">
    <name type="scientific">Reticulomyxa filosa</name>
    <dbReference type="NCBI Taxonomy" id="46433"/>
    <lineage>
        <taxon>Eukaryota</taxon>
        <taxon>Sar</taxon>
        <taxon>Rhizaria</taxon>
        <taxon>Retaria</taxon>
        <taxon>Foraminifera</taxon>
        <taxon>Monothalamids</taxon>
        <taxon>Reticulomyxidae</taxon>
        <taxon>Reticulomyxa</taxon>
    </lineage>
</organism>
<sequence length="284" mass="33689">MEIKNKVFFGLEELCVYLSDENLLYLSEYFHHLPALKRLQVIYGKKSSIQQLRYLLEHLNKNNLNRFNGNDDSDKPQPSSYYSWLSYYYNYWYYSFQMSNSCRQLQYLYLITKNTTCEHNISLLSELRSFLEKKEEMNITFLYVKLIIKFPYWDMDYLVSCVHELEQSYAFKRDTVSYIIVMPFKSKPIHKDYSSPEDASDDATPGRSAHSLNGDNSRPPSYPPPPLPSHSSPEHVEQSYRRHLQMKETGHAKYQSLQQEAFHLEKRKPLIDKNSLLGEKRNTI</sequence>
<keyword evidence="3" id="KW-1185">Reference proteome</keyword>